<evidence type="ECO:0000256" key="2">
    <source>
        <dbReference type="ARBA" id="ARBA00023002"/>
    </source>
</evidence>
<protein>
    <recommendedName>
        <fullName evidence="4">Aldehyde dehydrogenase</fullName>
    </recommendedName>
</protein>
<gene>
    <name evidence="8" type="ORF">GCM10009102_27780</name>
</gene>
<dbReference type="InterPro" id="IPR012394">
    <property type="entry name" value="Aldehyde_DH_NAD(P)"/>
</dbReference>
<dbReference type="InterPro" id="IPR016162">
    <property type="entry name" value="Ald_DH_N"/>
</dbReference>
<evidence type="ECO:0000256" key="6">
    <source>
        <dbReference type="RuleBase" id="RU003345"/>
    </source>
</evidence>
<sequence>MKLDALLAGQRAAFTTELPVTLATRKDRLRRAAAMIRDHAARFCDALSEDFGHRSRDQSMLTDIGGSIAPIAHALRKLDGWAKPERRAVQFPLGLLGARAWVEYQPKGVVGVIAPWNFPVNLVMGPVAGAFAAGNRVMVKTSEFTPATAALFEEVVGSYFAPDELAFVSGGPDVGKAFAALPFDHLLFTGATGIGRHILHAAADNLTPVTLELGGKSPAIIGADADLARATERIAMGKMLNAGQICLAPDYVLAPAAQERAVVDGLKTAATAMYPTLLANPDYTAIINDAHHQRLTDWLDDARAKGARVETVNPANEDFAASNSRKMPLHIVTDVTDDMVLMQEEIFGPILPVVRYDAIDDAIDDAIARVNRGPRPLGLYHFGRNAAERRTVLDRTISGGVTLDDVVLHVSMEDLPFGGVGPSGMGSYHGVDGFRTFSHAKAVFRQTRFDVAKLAGLKPPYGTALARSVKRQMKV</sequence>
<proteinExistence type="inferred from homology"/>
<name>A0ABN1HZ27_9SPHN</name>
<feature type="domain" description="Aldehyde dehydrogenase" evidence="7">
    <location>
        <begin position="11"/>
        <end position="443"/>
    </location>
</feature>
<evidence type="ECO:0000256" key="3">
    <source>
        <dbReference type="ARBA" id="ARBA00023027"/>
    </source>
</evidence>
<dbReference type="Gene3D" id="3.40.309.10">
    <property type="entry name" value="Aldehyde Dehydrogenase, Chain A, domain 2"/>
    <property type="match status" value="1"/>
</dbReference>
<keyword evidence="2 4" id="KW-0560">Oxidoreductase</keyword>
<comment type="caution">
    <text evidence="8">The sequence shown here is derived from an EMBL/GenBank/DDBJ whole genome shotgun (WGS) entry which is preliminary data.</text>
</comment>
<evidence type="ECO:0000313" key="8">
    <source>
        <dbReference type="EMBL" id="GAA0674247.1"/>
    </source>
</evidence>
<reference evidence="8 9" key="1">
    <citation type="journal article" date="2019" name="Int. J. Syst. Evol. Microbiol.">
        <title>The Global Catalogue of Microorganisms (GCM) 10K type strain sequencing project: providing services to taxonomists for standard genome sequencing and annotation.</title>
        <authorList>
            <consortium name="The Broad Institute Genomics Platform"/>
            <consortium name="The Broad Institute Genome Sequencing Center for Infectious Disease"/>
            <person name="Wu L."/>
            <person name="Ma J."/>
        </authorList>
    </citation>
    <scope>NUCLEOTIDE SEQUENCE [LARGE SCALE GENOMIC DNA]</scope>
    <source>
        <strain evidence="8 9">JCM 14603</strain>
    </source>
</reference>
<dbReference type="SUPFAM" id="SSF53720">
    <property type="entry name" value="ALDH-like"/>
    <property type="match status" value="1"/>
</dbReference>
<dbReference type="CDD" id="cd07133">
    <property type="entry name" value="ALDH_CALDH_CalB"/>
    <property type="match status" value="1"/>
</dbReference>
<dbReference type="PROSITE" id="PS00687">
    <property type="entry name" value="ALDEHYDE_DEHYDR_GLU"/>
    <property type="match status" value="1"/>
</dbReference>
<comment type="similarity">
    <text evidence="1 4 6">Belongs to the aldehyde dehydrogenase family.</text>
</comment>
<keyword evidence="9" id="KW-1185">Reference proteome</keyword>
<keyword evidence="3" id="KW-0520">NAD</keyword>
<dbReference type="EMBL" id="BAAAES010000009">
    <property type="protein sequence ID" value="GAA0674247.1"/>
    <property type="molecule type" value="Genomic_DNA"/>
</dbReference>
<dbReference type="Proteomes" id="UP001500238">
    <property type="component" value="Unassembled WGS sequence"/>
</dbReference>
<evidence type="ECO:0000256" key="4">
    <source>
        <dbReference type="PIRNR" id="PIRNR036492"/>
    </source>
</evidence>
<feature type="active site" evidence="5">
    <location>
        <position position="212"/>
    </location>
</feature>
<dbReference type="InterPro" id="IPR016161">
    <property type="entry name" value="Ald_DH/histidinol_DH"/>
</dbReference>
<evidence type="ECO:0000259" key="7">
    <source>
        <dbReference type="Pfam" id="PF00171"/>
    </source>
</evidence>
<evidence type="ECO:0000256" key="1">
    <source>
        <dbReference type="ARBA" id="ARBA00009986"/>
    </source>
</evidence>
<dbReference type="Gene3D" id="3.40.605.10">
    <property type="entry name" value="Aldehyde Dehydrogenase, Chain A, domain 1"/>
    <property type="match status" value="1"/>
</dbReference>
<evidence type="ECO:0000256" key="5">
    <source>
        <dbReference type="PROSITE-ProRule" id="PRU10007"/>
    </source>
</evidence>
<dbReference type="PANTHER" id="PTHR43570">
    <property type="entry name" value="ALDEHYDE DEHYDROGENASE"/>
    <property type="match status" value="1"/>
</dbReference>
<dbReference type="Pfam" id="PF00171">
    <property type="entry name" value="Aldedh"/>
    <property type="match status" value="1"/>
</dbReference>
<dbReference type="RefSeq" id="WP_163958169.1">
    <property type="nucleotide sequence ID" value="NZ_BAAAES010000009.1"/>
</dbReference>
<organism evidence="8 9">
    <name type="scientific">Sphingomonas insulae</name>
    <dbReference type="NCBI Taxonomy" id="424800"/>
    <lineage>
        <taxon>Bacteria</taxon>
        <taxon>Pseudomonadati</taxon>
        <taxon>Pseudomonadota</taxon>
        <taxon>Alphaproteobacteria</taxon>
        <taxon>Sphingomonadales</taxon>
        <taxon>Sphingomonadaceae</taxon>
        <taxon>Sphingomonas</taxon>
    </lineage>
</organism>
<dbReference type="PIRSF" id="PIRSF036492">
    <property type="entry name" value="ALDH"/>
    <property type="match status" value="1"/>
</dbReference>
<dbReference type="InterPro" id="IPR015590">
    <property type="entry name" value="Aldehyde_DH_dom"/>
</dbReference>
<evidence type="ECO:0000313" key="9">
    <source>
        <dbReference type="Proteomes" id="UP001500238"/>
    </source>
</evidence>
<dbReference type="InterPro" id="IPR016163">
    <property type="entry name" value="Ald_DH_C"/>
</dbReference>
<dbReference type="PANTHER" id="PTHR43570:SF20">
    <property type="entry name" value="ALDEHYDE DEHYDROGENASE ALDX-RELATED"/>
    <property type="match status" value="1"/>
</dbReference>
<dbReference type="InterPro" id="IPR029510">
    <property type="entry name" value="Ald_DH_CS_GLU"/>
</dbReference>
<accession>A0ABN1HZ27</accession>